<keyword evidence="2" id="KW-1185">Reference proteome</keyword>
<comment type="caution">
    <text evidence="1">The sequence shown here is derived from an EMBL/GenBank/DDBJ whole genome shotgun (WGS) entry which is preliminary data.</text>
</comment>
<reference evidence="1" key="1">
    <citation type="journal article" date="2025" name="Int. J. Syst. Evol. Microbiol.">
        <title>Inconstantimicrobium mannanitabidum sp. nov., a novel member of the family Clostridiaceae isolated from anoxic soil under the treatment of reductive soil disinfestation.</title>
        <authorList>
            <person name="Ueki A."/>
            <person name="Tonouchi A."/>
            <person name="Honma S."/>
            <person name="Kaku N."/>
            <person name="Ueki K."/>
        </authorList>
    </citation>
    <scope>NUCLEOTIDE SEQUENCE</scope>
    <source>
        <strain evidence="1">TW13</strain>
    </source>
</reference>
<dbReference type="Proteomes" id="UP001058074">
    <property type="component" value="Unassembled WGS sequence"/>
</dbReference>
<evidence type="ECO:0000313" key="2">
    <source>
        <dbReference type="Proteomes" id="UP001058074"/>
    </source>
</evidence>
<gene>
    <name evidence="1" type="ORF">rsdtw13_26410</name>
</gene>
<evidence type="ECO:0000313" key="1">
    <source>
        <dbReference type="EMBL" id="GKX67383.1"/>
    </source>
</evidence>
<protein>
    <submittedName>
        <fullName evidence="1">Uncharacterized protein</fullName>
    </submittedName>
</protein>
<proteinExistence type="predicted"/>
<organism evidence="1 2">
    <name type="scientific">Inconstantimicrobium mannanitabidum</name>
    <dbReference type="NCBI Taxonomy" id="1604901"/>
    <lineage>
        <taxon>Bacteria</taxon>
        <taxon>Bacillati</taxon>
        <taxon>Bacillota</taxon>
        <taxon>Clostridia</taxon>
        <taxon>Eubacteriales</taxon>
        <taxon>Clostridiaceae</taxon>
        <taxon>Inconstantimicrobium</taxon>
    </lineage>
</organism>
<dbReference type="EMBL" id="BROD01000001">
    <property type="protein sequence ID" value="GKX67383.1"/>
    <property type="molecule type" value="Genomic_DNA"/>
</dbReference>
<sequence length="198" mass="23212">MREKSYNHKNNNNNNIFKLRKVDGIKFRAMWSSKILYALLLLVGISVTGASIFSVIREGRLLNYIKLFRLAIVFVPMLFLCFINKKFLGIIVAVIDEKGIYTKDKIILWNQVKEIKYHVPIIPSKGSLEPYEYFCSLTVYTNNNAYEILHAPRCMIKYIKEYVPNVKVIRDYEFIFEILMIFVMFSIGSIIFGFHSKL</sequence>
<name>A0ACB5RDN7_9CLOT</name>
<accession>A0ACB5RDN7</accession>